<accession>A0A1Y2AJW5</accession>
<protein>
    <submittedName>
        <fullName evidence="3">Uncharacterized protein</fullName>
    </submittedName>
</protein>
<keyword evidence="2" id="KW-0472">Membrane</keyword>
<feature type="region of interest" description="Disordered" evidence="1">
    <location>
        <begin position="1"/>
        <end position="42"/>
    </location>
</feature>
<evidence type="ECO:0000313" key="3">
    <source>
        <dbReference type="EMBL" id="ORY22517.1"/>
    </source>
</evidence>
<proteinExistence type="predicted"/>
<name>A0A1Y2AJW5_9FUNG</name>
<feature type="compositionally biased region" description="Polar residues" evidence="1">
    <location>
        <begin position="29"/>
        <end position="42"/>
    </location>
</feature>
<evidence type="ECO:0000256" key="1">
    <source>
        <dbReference type="SAM" id="MobiDB-lite"/>
    </source>
</evidence>
<keyword evidence="4" id="KW-1185">Reference proteome</keyword>
<dbReference type="Proteomes" id="UP000193642">
    <property type="component" value="Unassembled WGS sequence"/>
</dbReference>
<keyword evidence="2" id="KW-0812">Transmembrane</keyword>
<dbReference type="EMBL" id="MCGO01000179">
    <property type="protein sequence ID" value="ORY22517.1"/>
    <property type="molecule type" value="Genomic_DNA"/>
</dbReference>
<comment type="caution">
    <text evidence="3">The sequence shown here is derived from an EMBL/GenBank/DDBJ whole genome shotgun (WGS) entry which is preliminary data.</text>
</comment>
<gene>
    <name evidence="3" type="ORF">BCR33DRAFT_797098</name>
</gene>
<organism evidence="3 4">
    <name type="scientific">Rhizoclosmatium globosum</name>
    <dbReference type="NCBI Taxonomy" id="329046"/>
    <lineage>
        <taxon>Eukaryota</taxon>
        <taxon>Fungi</taxon>
        <taxon>Fungi incertae sedis</taxon>
        <taxon>Chytridiomycota</taxon>
        <taxon>Chytridiomycota incertae sedis</taxon>
        <taxon>Chytridiomycetes</taxon>
        <taxon>Chytridiales</taxon>
        <taxon>Chytriomycetaceae</taxon>
        <taxon>Rhizoclosmatium</taxon>
    </lineage>
</organism>
<keyword evidence="2" id="KW-1133">Transmembrane helix</keyword>
<sequence>MYQLSRTQSDSEDNASPPQTPTPAPALRRSTQNSQPQQQYDASTGNWKAFITKPANISVQQALQCERRAVVLATMFSFSPAPCLYIAYMSGSVKWQMAAVTRDFIVLYAAVS</sequence>
<evidence type="ECO:0000313" key="4">
    <source>
        <dbReference type="Proteomes" id="UP000193642"/>
    </source>
</evidence>
<reference evidence="3 4" key="1">
    <citation type="submission" date="2016-07" db="EMBL/GenBank/DDBJ databases">
        <title>Pervasive Adenine N6-methylation of Active Genes in Fungi.</title>
        <authorList>
            <consortium name="DOE Joint Genome Institute"/>
            <person name="Mondo S.J."/>
            <person name="Dannebaum R.O."/>
            <person name="Kuo R.C."/>
            <person name="Labutti K."/>
            <person name="Haridas S."/>
            <person name="Kuo A."/>
            <person name="Salamov A."/>
            <person name="Ahrendt S.R."/>
            <person name="Lipzen A."/>
            <person name="Sullivan W."/>
            <person name="Andreopoulos W.B."/>
            <person name="Clum A."/>
            <person name="Lindquist E."/>
            <person name="Daum C."/>
            <person name="Ramamoorthy G.K."/>
            <person name="Gryganskyi A."/>
            <person name="Culley D."/>
            <person name="Magnuson J.K."/>
            <person name="James T.Y."/>
            <person name="O'Malley M.A."/>
            <person name="Stajich J.E."/>
            <person name="Spatafora J.W."/>
            <person name="Visel A."/>
            <person name="Grigoriev I.V."/>
        </authorList>
    </citation>
    <scope>NUCLEOTIDE SEQUENCE [LARGE SCALE GENOMIC DNA]</scope>
    <source>
        <strain evidence="3 4">JEL800</strain>
    </source>
</reference>
<feature type="transmembrane region" description="Helical" evidence="2">
    <location>
        <begin position="69"/>
        <end position="88"/>
    </location>
</feature>
<dbReference type="AlphaFoldDB" id="A0A1Y2AJW5"/>
<evidence type="ECO:0000256" key="2">
    <source>
        <dbReference type="SAM" id="Phobius"/>
    </source>
</evidence>